<keyword evidence="8 9" id="KW-0460">Magnesium</keyword>
<dbReference type="GO" id="GO:0006083">
    <property type="term" value="P:acetate metabolic process"/>
    <property type="evidence" value="ECO:0007669"/>
    <property type="project" value="TreeGrafter"/>
</dbReference>
<evidence type="ECO:0000256" key="8">
    <source>
        <dbReference type="ARBA" id="ARBA00022842"/>
    </source>
</evidence>
<feature type="binding site" evidence="9">
    <location>
        <position position="392"/>
    </location>
    <ligand>
        <name>Mg(2+)</name>
        <dbReference type="ChEBI" id="CHEBI:18420"/>
    </ligand>
</feature>
<dbReference type="EMBL" id="PNRF01000021">
    <property type="protein sequence ID" value="PMR75209.1"/>
    <property type="molecule type" value="Genomic_DNA"/>
</dbReference>
<name>A0A2N7U462_9GAMM</name>
<proteinExistence type="inferred from homology"/>
<dbReference type="PROSITE" id="PS01075">
    <property type="entry name" value="ACETATE_KINASE_1"/>
    <property type="match status" value="1"/>
</dbReference>
<keyword evidence="12" id="KW-1185">Reference proteome</keyword>
<dbReference type="PRINTS" id="PR00471">
    <property type="entry name" value="ACETATEKNASE"/>
</dbReference>
<evidence type="ECO:0000256" key="3">
    <source>
        <dbReference type="ARBA" id="ARBA00022679"/>
    </source>
</evidence>
<feature type="site" description="Transition state stabilizer" evidence="9">
    <location>
        <position position="189"/>
    </location>
</feature>
<evidence type="ECO:0000256" key="5">
    <source>
        <dbReference type="ARBA" id="ARBA00022741"/>
    </source>
</evidence>
<reference evidence="11 12" key="1">
    <citation type="submission" date="2018-01" db="EMBL/GenBank/DDBJ databases">
        <title>Halomonas endophytica sp. nov., isolated from storage liquid in the stems of Populus euphratica.</title>
        <authorList>
            <person name="Chen C."/>
        </authorList>
    </citation>
    <scope>NUCLEOTIDE SEQUENCE [LARGE SCALE GENOMIC DNA]</scope>
    <source>
        <strain evidence="11 12">MC28</strain>
    </source>
</reference>
<dbReference type="AlphaFoldDB" id="A0A2N7U462"/>
<comment type="catalytic activity">
    <reaction evidence="9">
        <text>acetate + ATP = acetyl phosphate + ADP</text>
        <dbReference type="Rhea" id="RHEA:11352"/>
        <dbReference type="ChEBI" id="CHEBI:22191"/>
        <dbReference type="ChEBI" id="CHEBI:30089"/>
        <dbReference type="ChEBI" id="CHEBI:30616"/>
        <dbReference type="ChEBI" id="CHEBI:456216"/>
        <dbReference type="EC" id="2.7.2.1"/>
    </reaction>
</comment>
<feature type="binding site" evidence="9">
    <location>
        <begin position="221"/>
        <end position="225"/>
    </location>
    <ligand>
        <name>ATP</name>
        <dbReference type="ChEBI" id="CHEBI:30616"/>
    </ligand>
</feature>
<keyword evidence="4 9" id="KW-0479">Metal-binding</keyword>
<feature type="binding site" evidence="9">
    <location>
        <position position="15"/>
    </location>
    <ligand>
        <name>ATP</name>
        <dbReference type="ChEBI" id="CHEBI:30616"/>
    </ligand>
</feature>
<comment type="caution">
    <text evidence="11">The sequence shown here is derived from an EMBL/GenBank/DDBJ whole genome shotgun (WGS) entry which is preliminary data.</text>
</comment>
<keyword evidence="5 9" id="KW-0547">Nucleotide-binding</keyword>
<comment type="subunit">
    <text evidence="9">Homodimer.</text>
</comment>
<comment type="function">
    <text evidence="9">Catalyzes the formation of acetyl phosphate from acetate and ATP. Can also catalyze the reverse reaction.</text>
</comment>
<evidence type="ECO:0000256" key="2">
    <source>
        <dbReference type="ARBA" id="ARBA00022490"/>
    </source>
</evidence>
<keyword evidence="7 9" id="KW-0067">ATP-binding</keyword>
<dbReference type="InterPro" id="IPR004372">
    <property type="entry name" value="Ac/propionate_kinase"/>
</dbReference>
<dbReference type="PROSITE" id="PS01076">
    <property type="entry name" value="ACETATE_KINASE_2"/>
    <property type="match status" value="1"/>
</dbReference>
<keyword evidence="2 9" id="KW-0963">Cytoplasm</keyword>
<comment type="subcellular location">
    <subcellularLocation>
        <location evidence="9">Cytoplasm</location>
    </subcellularLocation>
</comment>
<evidence type="ECO:0000256" key="9">
    <source>
        <dbReference type="HAMAP-Rule" id="MF_00020"/>
    </source>
</evidence>
<evidence type="ECO:0000256" key="6">
    <source>
        <dbReference type="ARBA" id="ARBA00022777"/>
    </source>
</evidence>
<dbReference type="GO" id="GO:0006085">
    <property type="term" value="P:acetyl-CoA biosynthetic process"/>
    <property type="evidence" value="ECO:0007669"/>
    <property type="project" value="UniProtKB-UniRule"/>
</dbReference>
<dbReference type="HAMAP" id="MF_00020">
    <property type="entry name" value="Acetate_kinase"/>
    <property type="match status" value="1"/>
</dbReference>
<evidence type="ECO:0000256" key="1">
    <source>
        <dbReference type="ARBA" id="ARBA00008748"/>
    </source>
</evidence>
<dbReference type="NCBIfam" id="TIGR00016">
    <property type="entry name" value="ackA"/>
    <property type="match status" value="1"/>
</dbReference>
<dbReference type="Gene3D" id="3.30.420.40">
    <property type="match status" value="2"/>
</dbReference>
<dbReference type="PANTHER" id="PTHR21060:SF21">
    <property type="entry name" value="ACETATE KINASE"/>
    <property type="match status" value="1"/>
</dbReference>
<comment type="pathway">
    <text evidence="9">Metabolic intermediate biosynthesis; acetyl-CoA biosynthesis; acetyl-CoA from acetate: step 1/2.</text>
</comment>
<evidence type="ECO:0000313" key="11">
    <source>
        <dbReference type="EMBL" id="PMR75209.1"/>
    </source>
</evidence>
<evidence type="ECO:0000313" key="12">
    <source>
        <dbReference type="Proteomes" id="UP000235803"/>
    </source>
</evidence>
<dbReference type="Proteomes" id="UP000235803">
    <property type="component" value="Unassembled WGS sequence"/>
</dbReference>
<comment type="cofactor">
    <cofactor evidence="9">
        <name>Mg(2+)</name>
        <dbReference type="ChEBI" id="CHEBI:18420"/>
    </cofactor>
    <cofactor evidence="9">
        <name>Mn(2+)</name>
        <dbReference type="ChEBI" id="CHEBI:29035"/>
    </cofactor>
    <text evidence="9">Mg(2+). Can also accept Mn(2+).</text>
</comment>
<evidence type="ECO:0000256" key="4">
    <source>
        <dbReference type="ARBA" id="ARBA00022723"/>
    </source>
</evidence>
<feature type="active site" description="Proton donor/acceptor" evidence="9">
    <location>
        <position position="158"/>
    </location>
</feature>
<dbReference type="SUPFAM" id="SSF53067">
    <property type="entry name" value="Actin-like ATPase domain"/>
    <property type="match status" value="2"/>
</dbReference>
<dbReference type="GO" id="GO:0000287">
    <property type="term" value="F:magnesium ion binding"/>
    <property type="evidence" value="ECO:0007669"/>
    <property type="project" value="UniProtKB-UniRule"/>
</dbReference>
<keyword evidence="6 9" id="KW-0418">Kinase</keyword>
<protein>
    <recommendedName>
        <fullName evidence="9">Acetate kinase</fullName>
        <ecNumber evidence="9">2.7.2.1</ecNumber>
    </recommendedName>
    <alternativeName>
        <fullName evidence="9">Acetokinase</fullName>
    </alternativeName>
</protein>
<dbReference type="GO" id="GO:0008776">
    <property type="term" value="F:acetate kinase activity"/>
    <property type="evidence" value="ECO:0007669"/>
    <property type="project" value="UniProtKB-UniRule"/>
</dbReference>
<keyword evidence="3 9" id="KW-0808">Transferase</keyword>
<evidence type="ECO:0000256" key="7">
    <source>
        <dbReference type="ARBA" id="ARBA00022840"/>
    </source>
</evidence>
<dbReference type="EC" id="2.7.2.1" evidence="9"/>
<dbReference type="OrthoDB" id="9802453at2"/>
<dbReference type="Pfam" id="PF00871">
    <property type="entry name" value="Acetate_kinase"/>
    <property type="match status" value="1"/>
</dbReference>
<dbReference type="PIRSF" id="PIRSF000722">
    <property type="entry name" value="Acetate_prop_kin"/>
    <property type="match status" value="1"/>
</dbReference>
<feature type="binding site" evidence="9">
    <location>
        <position position="8"/>
    </location>
    <ligand>
        <name>Mg(2+)</name>
        <dbReference type="ChEBI" id="CHEBI:18420"/>
    </ligand>
</feature>
<dbReference type="InterPro" id="IPR023865">
    <property type="entry name" value="Aliphatic_acid_kinase_CS"/>
</dbReference>
<gene>
    <name evidence="9" type="primary">ackA</name>
    <name evidence="11" type="ORF">C1H69_10805</name>
</gene>
<dbReference type="InterPro" id="IPR043129">
    <property type="entry name" value="ATPase_NBD"/>
</dbReference>
<evidence type="ECO:0000256" key="10">
    <source>
        <dbReference type="RuleBase" id="RU003835"/>
    </source>
</evidence>
<feature type="site" description="Transition state stabilizer" evidence="9">
    <location>
        <position position="254"/>
    </location>
</feature>
<dbReference type="GO" id="GO:0005829">
    <property type="term" value="C:cytosol"/>
    <property type="evidence" value="ECO:0007669"/>
    <property type="project" value="TreeGrafter"/>
</dbReference>
<accession>A0A2N7U462</accession>
<sequence length="416" mass="44318">MGEILVINSGSSSLKFALFDVSPGAEPVDLQLRYRGHFAGLGSQGRLTLKDGEGRTLDVASVGPELGEVPEDLDHDTALSRLLAWFEAHPDLGDISAVGHRIVHGGRDHVEPVRLDGTVLEALEALVPLAPLHQSYGLAPVRALAALRPDLPQVACFDTAFHAQQPDVARTFPLPRRYRDAGVIRYGFHGLSYDYINRTLNGWILPAHRGEATAGRVIVAHLGNGASLCAIRDGRSVASTMGFTAVEGLMMGTRSGSLDPGLVLHLILQEGMPPEAVQRLLYKESGLLGVSGISGDMRELLQSEAPEAAEAIELFVYRIVCEIGSMAAALGGLDHLVFTAGIGERAAPVRAAVARGCEWLGARLAPTANDAHATDIAAADSRVGLWVIPTDEERMIARYTAAELAGLDEVMQSRLS</sequence>
<comment type="caution">
    <text evidence="9">Lacks conserved residue(s) required for the propagation of feature annotation.</text>
</comment>
<organism evidence="11 12">
    <name type="scientific">Billgrantia endophytica</name>
    <dbReference type="NCBI Taxonomy" id="2033802"/>
    <lineage>
        <taxon>Bacteria</taxon>
        <taxon>Pseudomonadati</taxon>
        <taxon>Pseudomonadota</taxon>
        <taxon>Gammaproteobacteria</taxon>
        <taxon>Oceanospirillales</taxon>
        <taxon>Halomonadaceae</taxon>
        <taxon>Billgrantia</taxon>
    </lineage>
</organism>
<dbReference type="InterPro" id="IPR000890">
    <property type="entry name" value="Aliphatic_acid_kin_short-chain"/>
</dbReference>
<dbReference type="GO" id="GO:0005524">
    <property type="term" value="F:ATP binding"/>
    <property type="evidence" value="ECO:0007669"/>
    <property type="project" value="UniProtKB-KW"/>
</dbReference>
<dbReference type="PANTHER" id="PTHR21060">
    <property type="entry name" value="ACETATE KINASE"/>
    <property type="match status" value="1"/>
</dbReference>
<comment type="similarity">
    <text evidence="1 9 10">Belongs to the acetokinase family.</text>
</comment>
<feature type="binding site" evidence="9">
    <location>
        <position position="101"/>
    </location>
    <ligand>
        <name>substrate</name>
    </ligand>
</feature>
<feature type="binding site" evidence="9">
    <location>
        <begin position="296"/>
        <end position="298"/>
    </location>
    <ligand>
        <name>ATP</name>
        <dbReference type="ChEBI" id="CHEBI:30616"/>
    </ligand>
</feature>
<dbReference type="UniPathway" id="UPA00340">
    <property type="reaction ID" value="UER00458"/>
</dbReference>